<name>F0ZLD3_DICPU</name>
<dbReference type="RefSeq" id="XP_003288225.1">
    <property type="nucleotide sequence ID" value="XM_003288177.1"/>
</dbReference>
<protein>
    <submittedName>
        <fullName evidence="1">Uncharacterized protein</fullName>
    </submittedName>
</protein>
<reference evidence="2" key="1">
    <citation type="journal article" date="2011" name="Genome Biol.">
        <title>Comparative genomics of the social amoebae Dictyostelium discoideum and Dictyostelium purpureum.</title>
        <authorList>
            <consortium name="US DOE Joint Genome Institute (JGI-PGF)"/>
            <person name="Sucgang R."/>
            <person name="Kuo A."/>
            <person name="Tian X."/>
            <person name="Salerno W."/>
            <person name="Parikh A."/>
            <person name="Feasley C.L."/>
            <person name="Dalin E."/>
            <person name="Tu H."/>
            <person name="Huang E."/>
            <person name="Barry K."/>
            <person name="Lindquist E."/>
            <person name="Shapiro H."/>
            <person name="Bruce D."/>
            <person name="Schmutz J."/>
            <person name="Salamov A."/>
            <person name="Fey P."/>
            <person name="Gaudet P."/>
            <person name="Anjard C."/>
            <person name="Babu M.M."/>
            <person name="Basu S."/>
            <person name="Bushmanova Y."/>
            <person name="van der Wel H."/>
            <person name="Katoh-Kurasawa M."/>
            <person name="Dinh C."/>
            <person name="Coutinho P.M."/>
            <person name="Saito T."/>
            <person name="Elias M."/>
            <person name="Schaap P."/>
            <person name="Kay R.R."/>
            <person name="Henrissat B."/>
            <person name="Eichinger L."/>
            <person name="Rivero F."/>
            <person name="Putnam N.H."/>
            <person name="West C.M."/>
            <person name="Loomis W.F."/>
            <person name="Chisholm R.L."/>
            <person name="Shaulsky G."/>
            <person name="Strassmann J.E."/>
            <person name="Queller D.C."/>
            <person name="Kuspa A."/>
            <person name="Grigoriev I.V."/>
        </authorList>
    </citation>
    <scope>NUCLEOTIDE SEQUENCE [LARGE SCALE GENOMIC DNA]</scope>
    <source>
        <strain evidence="2">QSDP1</strain>
    </source>
</reference>
<evidence type="ECO:0000313" key="1">
    <source>
        <dbReference type="EMBL" id="EGC35238.1"/>
    </source>
</evidence>
<dbReference type="EMBL" id="GL871066">
    <property type="protein sequence ID" value="EGC35238.1"/>
    <property type="molecule type" value="Genomic_DNA"/>
</dbReference>
<organism evidence="1 2">
    <name type="scientific">Dictyostelium purpureum</name>
    <name type="common">Slime mold</name>
    <dbReference type="NCBI Taxonomy" id="5786"/>
    <lineage>
        <taxon>Eukaryota</taxon>
        <taxon>Amoebozoa</taxon>
        <taxon>Evosea</taxon>
        <taxon>Eumycetozoa</taxon>
        <taxon>Dictyostelia</taxon>
        <taxon>Dictyosteliales</taxon>
        <taxon>Dictyosteliaceae</taxon>
        <taxon>Dictyostelium</taxon>
    </lineage>
</organism>
<sequence>MCVFDWLNIYLLTIEFKSPPIISSTLRTLATTATGITYDFFEELSQFDLKSGDTRTEKSGSI</sequence>
<dbReference type="VEuPathDB" id="AmoebaDB:DICPUDRAFT_152441"/>
<dbReference type="AlphaFoldDB" id="F0ZLD3"/>
<dbReference type="KEGG" id="dpp:DICPUDRAFT_152441"/>
<evidence type="ECO:0000313" key="2">
    <source>
        <dbReference type="Proteomes" id="UP000001064"/>
    </source>
</evidence>
<dbReference type="GeneID" id="10501642"/>
<accession>F0ZLD3</accession>
<dbReference type="Proteomes" id="UP000001064">
    <property type="component" value="Unassembled WGS sequence"/>
</dbReference>
<dbReference type="InParanoid" id="F0ZLD3"/>
<proteinExistence type="predicted"/>
<keyword evidence="2" id="KW-1185">Reference proteome</keyword>
<gene>
    <name evidence="1" type="ORF">DICPUDRAFT_152441</name>
</gene>